<keyword evidence="3" id="KW-1185">Reference proteome</keyword>
<feature type="region of interest" description="Disordered" evidence="1">
    <location>
        <begin position="1"/>
        <end position="105"/>
    </location>
</feature>
<evidence type="ECO:0000313" key="2">
    <source>
        <dbReference type="EMBL" id="EKM84333.1"/>
    </source>
</evidence>
<dbReference type="KEGG" id="abp:AGABI1DRAFT89056"/>
<dbReference type="RefSeq" id="XP_007325943.1">
    <property type="nucleotide sequence ID" value="XM_007325881.1"/>
</dbReference>
<dbReference type="EMBL" id="JH971385">
    <property type="protein sequence ID" value="EKM84333.1"/>
    <property type="molecule type" value="Genomic_DNA"/>
</dbReference>
<proteinExistence type="predicted"/>
<dbReference type="InParanoid" id="K5XL88"/>
<feature type="compositionally biased region" description="Basic and acidic residues" evidence="1">
    <location>
        <begin position="89"/>
        <end position="102"/>
    </location>
</feature>
<dbReference type="Proteomes" id="UP000008493">
    <property type="component" value="Unassembled WGS sequence"/>
</dbReference>
<name>K5XL88_AGABU</name>
<organism evidence="2 3">
    <name type="scientific">Agaricus bisporus var. burnettii (strain JB137-S8 / ATCC MYA-4627 / FGSC 10392)</name>
    <name type="common">White button mushroom</name>
    <dbReference type="NCBI Taxonomy" id="597362"/>
    <lineage>
        <taxon>Eukaryota</taxon>
        <taxon>Fungi</taxon>
        <taxon>Dikarya</taxon>
        <taxon>Basidiomycota</taxon>
        <taxon>Agaricomycotina</taxon>
        <taxon>Agaricomycetes</taxon>
        <taxon>Agaricomycetidae</taxon>
        <taxon>Agaricales</taxon>
        <taxon>Agaricineae</taxon>
        <taxon>Agaricaceae</taxon>
        <taxon>Agaricus</taxon>
    </lineage>
</organism>
<feature type="compositionally biased region" description="Polar residues" evidence="1">
    <location>
        <begin position="1"/>
        <end position="17"/>
    </location>
</feature>
<evidence type="ECO:0000313" key="3">
    <source>
        <dbReference type="Proteomes" id="UP000008493"/>
    </source>
</evidence>
<dbReference type="AlphaFoldDB" id="K5XL88"/>
<dbReference type="GeneID" id="18832307"/>
<feature type="region of interest" description="Disordered" evidence="1">
    <location>
        <begin position="139"/>
        <end position="158"/>
    </location>
</feature>
<dbReference type="HOGENOM" id="CLU_1239815_0_0_1"/>
<accession>K5XL88</accession>
<protein>
    <submittedName>
        <fullName evidence="2">Uncharacterized protein</fullName>
    </submittedName>
</protein>
<sequence>MTVQNTAEVIEISSDSGNEVEREHNTEIIEIFSSSEDDGDGIGKSKVHPQGSEDVPQLPKTDVAQHPGSERPVKKKSLKETVFQTGNDKQGHRIDGEEDRSKVACGDGPGGRQWWWQPPNGALVTEGVSGIKRAAASCHRRTGMRDEPSKPSPELSTHPVKRLFHGTKVGGKCCAAIFLPNYLQPALDHGQLIDPGWLILLHCRFTEPGSDMLAHQGFSGPGT</sequence>
<gene>
    <name evidence="2" type="ORF">AGABI1DRAFT_89056</name>
</gene>
<reference evidence="3" key="1">
    <citation type="journal article" date="2012" name="Proc. Natl. Acad. Sci. U.S.A.">
        <title>Genome sequence of the button mushroom Agaricus bisporus reveals mechanisms governing adaptation to a humic-rich ecological niche.</title>
        <authorList>
            <person name="Morin E."/>
            <person name="Kohler A."/>
            <person name="Baker A.R."/>
            <person name="Foulongne-Oriol M."/>
            <person name="Lombard V."/>
            <person name="Nagy L.G."/>
            <person name="Ohm R.A."/>
            <person name="Patyshakuliyeva A."/>
            <person name="Brun A."/>
            <person name="Aerts A.L."/>
            <person name="Bailey A.M."/>
            <person name="Billette C."/>
            <person name="Coutinho P.M."/>
            <person name="Deakin G."/>
            <person name="Doddapaneni H."/>
            <person name="Floudas D."/>
            <person name="Grimwood J."/>
            <person name="Hilden K."/>
            <person name="Kuees U."/>
            <person name="LaButti K.M."/>
            <person name="Lapidus A."/>
            <person name="Lindquist E.A."/>
            <person name="Lucas S.M."/>
            <person name="Murat C."/>
            <person name="Riley R.W."/>
            <person name="Salamov A.A."/>
            <person name="Schmutz J."/>
            <person name="Subramanian V."/>
            <person name="Woesten H.A.B."/>
            <person name="Xu J."/>
            <person name="Eastwood D.C."/>
            <person name="Foster G.D."/>
            <person name="Sonnenberg A.S."/>
            <person name="Cullen D."/>
            <person name="de Vries R.P."/>
            <person name="Lundell T."/>
            <person name="Hibbett D.S."/>
            <person name="Henrissat B."/>
            <person name="Burton K.S."/>
            <person name="Kerrigan R.W."/>
            <person name="Challen M.P."/>
            <person name="Grigoriev I.V."/>
            <person name="Martin F."/>
        </authorList>
    </citation>
    <scope>NUCLEOTIDE SEQUENCE [LARGE SCALE GENOMIC DNA]</scope>
    <source>
        <strain evidence="3">JB137-S8 / ATCC MYA-4627 / FGSC 10392</strain>
    </source>
</reference>
<evidence type="ECO:0000256" key="1">
    <source>
        <dbReference type="SAM" id="MobiDB-lite"/>
    </source>
</evidence>